<sequence length="619" mass="65460">MPPPAPAAPGLQKALTPLHLWALAVGLVISGEYFGWNYGWAAAGPVGFLVATGLVTVLYVAFIFSFTELTTALPQAGGPFVYAQAAFGPVGGVVAGYATLVEFLFTPPAIAFALGSYAHFLVPALPVLATALACYAAFTLINLLGIRESATFSLVVTGLAVAELLLYLGLVAPHFRAANFLAHPVPLRAGGVLAALPFAIWFYLAIEGVAMVAEEVRDPWRTIPRGYGYGLGTLVALALGVAVLTAGLGDWRQLARLDYPLPAALGLALGPGSRWARFFASIGLFGLVASLHGTIIGYSRQVFALARAGYLPGFLARLNGRQTPHWALLAGAAVGGAALLTGTTDQVIVLAVLGALVMYVASLASLFALRRRQPDLVRPFAVPGYPAVPLLALALCLLSLGALVYFNPVLSGVFLAGLGAVLALFRGLGRHRGGNPRFNTDLSEALGALAQFWQRQSIVFQPLPLSAVQSLACLPAVACHDDNARGNGATLPPDFVQFYCATNGMVTPASNTIGVDANGFYFLSLPELRSDGKEWLVISNDAASSEWACVTVFVDYRETSWRYGFIPDANGNGYRIGIVASGNEFKIISTSLAKFLRLYVQNAAVLYDWHNPFAVQTEK</sequence>
<dbReference type="InterPro" id="IPR050367">
    <property type="entry name" value="APC_superfamily"/>
</dbReference>
<evidence type="ECO:0000256" key="6">
    <source>
        <dbReference type="SAM" id="Phobius"/>
    </source>
</evidence>
<dbReference type="NCBIfam" id="TIGR00908">
    <property type="entry name" value="2A0305"/>
    <property type="match status" value="1"/>
</dbReference>
<dbReference type="EMBL" id="JABSNP010000027">
    <property type="protein sequence ID" value="NRT21197.1"/>
    <property type="molecule type" value="Genomic_DNA"/>
</dbReference>
<keyword evidence="8" id="KW-1185">Reference proteome</keyword>
<comment type="caution">
    <text evidence="7">The sequence shown here is derived from an EMBL/GenBank/DDBJ whole genome shotgun (WGS) entry which is preliminary data.</text>
</comment>
<evidence type="ECO:0000256" key="2">
    <source>
        <dbReference type="ARBA" id="ARBA00022475"/>
    </source>
</evidence>
<dbReference type="Pfam" id="PF13520">
    <property type="entry name" value="AA_permease_2"/>
    <property type="match status" value="1"/>
</dbReference>
<dbReference type="Gene3D" id="1.20.1740.10">
    <property type="entry name" value="Amino acid/polyamine transporter I"/>
    <property type="match status" value="1"/>
</dbReference>
<dbReference type="InterPro" id="IPR004757">
    <property type="entry name" value="EtNH_permease"/>
</dbReference>
<feature type="transmembrane region" description="Helical" evidence="6">
    <location>
        <begin position="275"/>
        <end position="298"/>
    </location>
</feature>
<evidence type="ECO:0000313" key="8">
    <source>
        <dbReference type="Proteomes" id="UP000779507"/>
    </source>
</evidence>
<feature type="transmembrane region" description="Helical" evidence="6">
    <location>
        <begin position="187"/>
        <end position="206"/>
    </location>
</feature>
<accession>A0ABX2FXR6</accession>
<keyword evidence="3 6" id="KW-0812">Transmembrane</keyword>
<feature type="transmembrane region" description="Helical" evidence="6">
    <location>
        <begin position="409"/>
        <end position="428"/>
    </location>
</feature>
<keyword evidence="2" id="KW-1003">Cell membrane</keyword>
<feature type="transmembrane region" description="Helical" evidence="6">
    <location>
        <begin position="348"/>
        <end position="369"/>
    </location>
</feature>
<protein>
    <submittedName>
        <fullName evidence="7">Ethanolamine permease</fullName>
    </submittedName>
</protein>
<keyword evidence="4 6" id="KW-1133">Transmembrane helix</keyword>
<feature type="transmembrane region" description="Helical" evidence="6">
    <location>
        <begin position="227"/>
        <end position="248"/>
    </location>
</feature>
<dbReference type="Proteomes" id="UP000779507">
    <property type="component" value="Unassembled WGS sequence"/>
</dbReference>
<evidence type="ECO:0000256" key="1">
    <source>
        <dbReference type="ARBA" id="ARBA00004651"/>
    </source>
</evidence>
<dbReference type="PANTHER" id="PTHR42770:SF7">
    <property type="entry name" value="MEMBRANE PROTEIN"/>
    <property type="match status" value="1"/>
</dbReference>
<gene>
    <name evidence="7" type="ORF">HNP98_004042</name>
</gene>
<keyword evidence="5 6" id="KW-0472">Membrane</keyword>
<proteinExistence type="predicted"/>
<dbReference type="PANTHER" id="PTHR42770">
    <property type="entry name" value="AMINO ACID TRANSPORTER-RELATED"/>
    <property type="match status" value="1"/>
</dbReference>
<evidence type="ECO:0000256" key="3">
    <source>
        <dbReference type="ARBA" id="ARBA00022692"/>
    </source>
</evidence>
<comment type="subcellular location">
    <subcellularLocation>
        <location evidence="1">Cell membrane</location>
        <topology evidence="1">Multi-pass membrane protein</topology>
    </subcellularLocation>
</comment>
<feature type="transmembrane region" description="Helical" evidence="6">
    <location>
        <begin position="120"/>
        <end position="145"/>
    </location>
</feature>
<feature type="transmembrane region" description="Helical" evidence="6">
    <location>
        <begin position="152"/>
        <end position="175"/>
    </location>
</feature>
<name>A0ABX2FXR6_9BACT</name>
<feature type="transmembrane region" description="Helical" evidence="6">
    <location>
        <begin position="79"/>
        <end position="100"/>
    </location>
</feature>
<feature type="transmembrane region" description="Helical" evidence="6">
    <location>
        <begin position="46"/>
        <end position="67"/>
    </location>
</feature>
<feature type="transmembrane region" description="Helical" evidence="6">
    <location>
        <begin position="326"/>
        <end position="342"/>
    </location>
</feature>
<feature type="transmembrane region" description="Helical" evidence="6">
    <location>
        <begin position="381"/>
        <end position="403"/>
    </location>
</feature>
<evidence type="ECO:0000256" key="5">
    <source>
        <dbReference type="ARBA" id="ARBA00023136"/>
    </source>
</evidence>
<organism evidence="7 8">
    <name type="scientific">Hymenobacter caeli</name>
    <dbReference type="NCBI Taxonomy" id="2735894"/>
    <lineage>
        <taxon>Bacteria</taxon>
        <taxon>Pseudomonadati</taxon>
        <taxon>Bacteroidota</taxon>
        <taxon>Cytophagia</taxon>
        <taxon>Cytophagales</taxon>
        <taxon>Hymenobacteraceae</taxon>
        <taxon>Hymenobacter</taxon>
    </lineage>
</organism>
<dbReference type="InterPro" id="IPR002293">
    <property type="entry name" value="AA/rel_permease1"/>
</dbReference>
<reference evidence="7 8" key="1">
    <citation type="submission" date="2020-05" db="EMBL/GenBank/DDBJ databases">
        <title>Genomic Encyclopedia of Type Strains, Phase IV (KMG-V): Genome sequencing to study the core and pangenomes of soil and plant-associated prokaryotes.</title>
        <authorList>
            <person name="Whitman W."/>
        </authorList>
    </citation>
    <scope>NUCLEOTIDE SEQUENCE [LARGE SCALE GENOMIC DNA]</scope>
    <source>
        <strain evidence="7 8">9A</strain>
    </source>
</reference>
<evidence type="ECO:0000313" key="7">
    <source>
        <dbReference type="EMBL" id="NRT21197.1"/>
    </source>
</evidence>
<evidence type="ECO:0000256" key="4">
    <source>
        <dbReference type="ARBA" id="ARBA00022989"/>
    </source>
</evidence>